<comment type="caution">
    <text evidence="7">The sequence shown here is derived from an EMBL/GenBank/DDBJ whole genome shotgun (WGS) entry which is preliminary data.</text>
</comment>
<evidence type="ECO:0000313" key="8">
    <source>
        <dbReference type="Proteomes" id="UP001304243"/>
    </source>
</evidence>
<dbReference type="EMBL" id="JASEJX010000021">
    <property type="protein sequence ID" value="KAK4512571.1"/>
    <property type="molecule type" value="Genomic_DNA"/>
</dbReference>
<dbReference type="InterPro" id="IPR016491">
    <property type="entry name" value="Septin"/>
</dbReference>
<evidence type="ECO:0000256" key="2">
    <source>
        <dbReference type="ARBA" id="ARBA00022741"/>
    </source>
</evidence>
<evidence type="ECO:0000259" key="6">
    <source>
        <dbReference type="PROSITE" id="PS51719"/>
    </source>
</evidence>
<evidence type="ECO:0000256" key="5">
    <source>
        <dbReference type="RuleBase" id="RU004560"/>
    </source>
</evidence>
<dbReference type="PIRSF" id="PIRSF006698">
    <property type="entry name" value="Septin"/>
    <property type="match status" value="1"/>
</dbReference>
<dbReference type="Proteomes" id="UP001304243">
    <property type="component" value="Unassembled WGS sequence"/>
</dbReference>
<keyword evidence="3 5" id="KW-0342">GTP-binding</keyword>
<dbReference type="PANTHER" id="PTHR18884">
    <property type="entry name" value="SEPTIN"/>
    <property type="match status" value="1"/>
</dbReference>
<protein>
    <submittedName>
        <fullName evidence="7">Phosphatidylinositol-binding protein scs2</fullName>
    </submittedName>
</protein>
<proteinExistence type="inferred from homology"/>
<dbReference type="AlphaFoldDB" id="A0AAN7HYE3"/>
<dbReference type="PROSITE" id="PS51719">
    <property type="entry name" value="G_SEPTIN"/>
    <property type="match status" value="1"/>
</dbReference>
<reference evidence="7 8" key="1">
    <citation type="submission" date="2022-11" db="EMBL/GenBank/DDBJ databases">
        <title>Mucor velutinosus strain NIH1002 WGS.</title>
        <authorList>
            <person name="Subramanian P."/>
            <person name="Mullikin J.C."/>
            <person name="Segre J.A."/>
            <person name="Zelazny A.M."/>
        </authorList>
    </citation>
    <scope>NUCLEOTIDE SEQUENCE [LARGE SCALE GENOMIC DNA]</scope>
    <source>
        <strain evidence="7 8">NIH1002</strain>
    </source>
</reference>
<dbReference type="SUPFAM" id="SSF52540">
    <property type="entry name" value="P-loop containing nucleoside triphosphate hydrolases"/>
    <property type="match status" value="1"/>
</dbReference>
<evidence type="ECO:0000256" key="4">
    <source>
        <dbReference type="ARBA" id="ARBA00023306"/>
    </source>
</evidence>
<dbReference type="FunFam" id="3.40.50.300:FF:000260">
    <property type="entry name" value="Cell division control 10"/>
    <property type="match status" value="1"/>
</dbReference>
<dbReference type="GO" id="GO:0043934">
    <property type="term" value="P:sporulation"/>
    <property type="evidence" value="ECO:0007669"/>
    <property type="project" value="UniProtKB-ARBA"/>
</dbReference>
<dbReference type="Pfam" id="PF00735">
    <property type="entry name" value="Septin"/>
    <property type="match status" value="1"/>
</dbReference>
<feature type="domain" description="Septin-type G" evidence="6">
    <location>
        <begin position="50"/>
        <end position="322"/>
    </location>
</feature>
<organism evidence="7 8">
    <name type="scientific">Mucor velutinosus</name>
    <dbReference type="NCBI Taxonomy" id="708070"/>
    <lineage>
        <taxon>Eukaryota</taxon>
        <taxon>Fungi</taxon>
        <taxon>Fungi incertae sedis</taxon>
        <taxon>Mucoromycota</taxon>
        <taxon>Mucoromycotina</taxon>
        <taxon>Mucoromycetes</taxon>
        <taxon>Mucorales</taxon>
        <taxon>Mucorineae</taxon>
        <taxon>Mucoraceae</taxon>
        <taxon>Mucor</taxon>
    </lineage>
</organism>
<dbReference type="GO" id="GO:0005525">
    <property type="term" value="F:GTP binding"/>
    <property type="evidence" value="ECO:0007669"/>
    <property type="project" value="UniProtKB-KW"/>
</dbReference>
<dbReference type="GO" id="GO:0051301">
    <property type="term" value="P:cell division"/>
    <property type="evidence" value="ECO:0007669"/>
    <property type="project" value="UniProtKB-KW"/>
</dbReference>
<keyword evidence="4" id="KW-0131">Cell cycle</keyword>
<sequence>MSVSAVSSPSSEQPPNVVPQFLGAITQTVLNSYVGFDTITQQIEKKLLKKGFQFNVMVVGQSGLGKSTLVNTIFASHLIESKGRLEASESTRQTTEIEAVSHTIEENGVRLRLNIVDTPGYGDQVNNDNCWEPIIKYIKDQHSAYLRKELTARRERYIVDTRVHCCLFFITPSGHSLKPIDVVVLKKLSEVVNVVPVIAKSDSLTTEERDAFKQRIKAELSFHNIRLYPYESEEDEEQEKSLNESIWELIPFAVVGSERNVVIDGKAVRGRKTRWGAINVENPEHCEFIHLRNFLTRTHLQDLIETTAMIHYETFRAKQLMAIKESTQIQKPEPTSSE</sequence>
<dbReference type="GO" id="GO:0032161">
    <property type="term" value="C:cleavage apparatus septin structure"/>
    <property type="evidence" value="ECO:0007669"/>
    <property type="project" value="UniProtKB-ARBA"/>
</dbReference>
<name>A0AAN7HYE3_9FUNG</name>
<keyword evidence="2 5" id="KW-0547">Nucleotide-binding</keyword>
<keyword evidence="8" id="KW-1185">Reference proteome</keyword>
<evidence type="ECO:0000313" key="7">
    <source>
        <dbReference type="EMBL" id="KAK4512571.1"/>
    </source>
</evidence>
<evidence type="ECO:0000256" key="1">
    <source>
        <dbReference type="ARBA" id="ARBA00022618"/>
    </source>
</evidence>
<dbReference type="GO" id="GO:0000921">
    <property type="term" value="P:septin ring assembly"/>
    <property type="evidence" value="ECO:0007669"/>
    <property type="project" value="UniProtKB-ARBA"/>
</dbReference>
<accession>A0AAN7HYE3</accession>
<keyword evidence="1" id="KW-0132">Cell division</keyword>
<dbReference type="InterPro" id="IPR027417">
    <property type="entry name" value="P-loop_NTPase"/>
</dbReference>
<dbReference type="RefSeq" id="XP_064679237.1">
    <property type="nucleotide sequence ID" value="XM_064822637.1"/>
</dbReference>
<dbReference type="InterPro" id="IPR030379">
    <property type="entry name" value="G_SEPTIN_dom"/>
</dbReference>
<evidence type="ECO:0000256" key="3">
    <source>
        <dbReference type="ARBA" id="ARBA00023134"/>
    </source>
</evidence>
<dbReference type="CDD" id="cd01850">
    <property type="entry name" value="CDC_Septin"/>
    <property type="match status" value="1"/>
</dbReference>
<gene>
    <name evidence="7" type="primary">SCS2_2</name>
    <name evidence="7" type="ORF">ATC70_003274</name>
</gene>
<comment type="similarity">
    <text evidence="5">Belongs to the TRAFAC class TrmE-Era-EngA-EngB-Septin-like GTPase superfamily. Septin GTPase family.</text>
</comment>
<dbReference type="Gene3D" id="3.40.50.300">
    <property type="entry name" value="P-loop containing nucleotide triphosphate hydrolases"/>
    <property type="match status" value="1"/>
</dbReference>
<dbReference type="GeneID" id="89946976"/>